<dbReference type="Proteomes" id="UP000439903">
    <property type="component" value="Unassembled WGS sequence"/>
</dbReference>
<dbReference type="AlphaFoldDB" id="A0A8H4A0B1"/>
<sequence length="123" mass="14375">MDTKQNRGNEKKDKTELEILSKIPYYPKLDKSTTTTSSRSARTLFRVESWTLFIEKTLLVLNINDEESLDERYENDLRKKNSEIITPNSGVNVVNAVHQNFGYLVADELQYGILSNYNQHWFL</sequence>
<proteinExistence type="predicted"/>
<name>A0A8H4A0B1_GIGMA</name>
<dbReference type="EMBL" id="WTPW01002403">
    <property type="protein sequence ID" value="KAF0383123.1"/>
    <property type="molecule type" value="Genomic_DNA"/>
</dbReference>
<reference evidence="1 2" key="1">
    <citation type="journal article" date="2019" name="Environ. Microbiol.">
        <title>At the nexus of three kingdoms: the genome of the mycorrhizal fungus Gigaspora margarita provides insights into plant, endobacterial and fungal interactions.</title>
        <authorList>
            <person name="Venice F."/>
            <person name="Ghignone S."/>
            <person name="Salvioli di Fossalunga A."/>
            <person name="Amselem J."/>
            <person name="Novero M."/>
            <person name="Xianan X."/>
            <person name="Sedzielewska Toro K."/>
            <person name="Morin E."/>
            <person name="Lipzen A."/>
            <person name="Grigoriev I.V."/>
            <person name="Henrissat B."/>
            <person name="Martin F.M."/>
            <person name="Bonfante P."/>
        </authorList>
    </citation>
    <scope>NUCLEOTIDE SEQUENCE [LARGE SCALE GENOMIC DNA]</scope>
    <source>
        <strain evidence="1 2">BEG34</strain>
    </source>
</reference>
<dbReference type="OrthoDB" id="2156052at2759"/>
<gene>
    <name evidence="1" type="ORF">F8M41_011792</name>
</gene>
<evidence type="ECO:0000313" key="2">
    <source>
        <dbReference type="Proteomes" id="UP000439903"/>
    </source>
</evidence>
<evidence type="ECO:0000313" key="1">
    <source>
        <dbReference type="EMBL" id="KAF0383123.1"/>
    </source>
</evidence>
<protein>
    <submittedName>
        <fullName evidence="1">Uncharacterized protein</fullName>
    </submittedName>
</protein>
<comment type="caution">
    <text evidence="1">The sequence shown here is derived from an EMBL/GenBank/DDBJ whole genome shotgun (WGS) entry which is preliminary data.</text>
</comment>
<organism evidence="1 2">
    <name type="scientific">Gigaspora margarita</name>
    <dbReference type="NCBI Taxonomy" id="4874"/>
    <lineage>
        <taxon>Eukaryota</taxon>
        <taxon>Fungi</taxon>
        <taxon>Fungi incertae sedis</taxon>
        <taxon>Mucoromycota</taxon>
        <taxon>Glomeromycotina</taxon>
        <taxon>Glomeromycetes</taxon>
        <taxon>Diversisporales</taxon>
        <taxon>Gigasporaceae</taxon>
        <taxon>Gigaspora</taxon>
    </lineage>
</organism>
<keyword evidence="2" id="KW-1185">Reference proteome</keyword>
<accession>A0A8H4A0B1</accession>